<organism evidence="1 2">
    <name type="scientific">Cellulophaga fucicola</name>
    <dbReference type="NCBI Taxonomy" id="76595"/>
    <lineage>
        <taxon>Bacteria</taxon>
        <taxon>Pseudomonadati</taxon>
        <taxon>Bacteroidota</taxon>
        <taxon>Flavobacteriia</taxon>
        <taxon>Flavobacteriales</taxon>
        <taxon>Flavobacteriaceae</taxon>
        <taxon>Cellulophaga</taxon>
    </lineage>
</organism>
<sequence>MYMHFVFRLLRIYVNEVLRIMVTCFVLKIEEYAIFFYFVIKQKKPANLNLQV</sequence>
<proteinExistence type="predicted"/>
<accession>A0A1K1P1T2</accession>
<keyword evidence="2" id="KW-1185">Reference proteome</keyword>
<dbReference type="EMBL" id="FPIY01000002">
    <property type="protein sequence ID" value="SFW41481.1"/>
    <property type="molecule type" value="Genomic_DNA"/>
</dbReference>
<name>A0A1K1P1T2_9FLAO</name>
<dbReference type="Proteomes" id="UP000183257">
    <property type="component" value="Unassembled WGS sequence"/>
</dbReference>
<dbReference type="STRING" id="76595.SAMN05660313_01536"/>
<gene>
    <name evidence="1" type="ORF">SAMN05660313_01536</name>
</gene>
<protein>
    <submittedName>
        <fullName evidence="1">Uncharacterized protein</fullName>
    </submittedName>
</protein>
<reference evidence="2" key="1">
    <citation type="submission" date="2016-11" db="EMBL/GenBank/DDBJ databases">
        <authorList>
            <person name="Varghese N."/>
            <person name="Submissions S."/>
        </authorList>
    </citation>
    <scope>NUCLEOTIDE SEQUENCE [LARGE SCALE GENOMIC DNA]</scope>
    <source>
        <strain evidence="2">DSM 24786</strain>
    </source>
</reference>
<dbReference type="AlphaFoldDB" id="A0A1K1P1T2"/>
<evidence type="ECO:0000313" key="2">
    <source>
        <dbReference type="Proteomes" id="UP000183257"/>
    </source>
</evidence>
<evidence type="ECO:0000313" key="1">
    <source>
        <dbReference type="EMBL" id="SFW41481.1"/>
    </source>
</evidence>